<evidence type="ECO:0000313" key="2">
    <source>
        <dbReference type="EMBL" id="PFX13751.1"/>
    </source>
</evidence>
<gene>
    <name evidence="2" type="ORF">AWC38_SpisGene22140</name>
</gene>
<dbReference type="EMBL" id="LSMT01000903">
    <property type="protein sequence ID" value="PFX13751.1"/>
    <property type="molecule type" value="Genomic_DNA"/>
</dbReference>
<comment type="caution">
    <text evidence="2">The sequence shown here is derived from an EMBL/GenBank/DDBJ whole genome shotgun (WGS) entry which is preliminary data.</text>
</comment>
<dbReference type="STRING" id="50429.A0A2B4R7X6"/>
<feature type="region of interest" description="Disordered" evidence="1">
    <location>
        <begin position="358"/>
        <end position="397"/>
    </location>
</feature>
<organism evidence="2 3">
    <name type="scientific">Stylophora pistillata</name>
    <name type="common">Smooth cauliflower coral</name>
    <dbReference type="NCBI Taxonomy" id="50429"/>
    <lineage>
        <taxon>Eukaryota</taxon>
        <taxon>Metazoa</taxon>
        <taxon>Cnidaria</taxon>
        <taxon>Anthozoa</taxon>
        <taxon>Hexacorallia</taxon>
        <taxon>Scleractinia</taxon>
        <taxon>Astrocoeniina</taxon>
        <taxon>Pocilloporidae</taxon>
        <taxon>Stylophora</taxon>
    </lineage>
</organism>
<reference evidence="3" key="1">
    <citation type="journal article" date="2017" name="bioRxiv">
        <title>Comparative analysis of the genomes of Stylophora pistillata and Acropora digitifera provides evidence for extensive differences between species of corals.</title>
        <authorList>
            <person name="Voolstra C.R."/>
            <person name="Li Y."/>
            <person name="Liew Y.J."/>
            <person name="Baumgarten S."/>
            <person name="Zoccola D."/>
            <person name="Flot J.-F."/>
            <person name="Tambutte S."/>
            <person name="Allemand D."/>
            <person name="Aranda M."/>
        </authorList>
    </citation>
    <scope>NUCLEOTIDE SEQUENCE [LARGE SCALE GENOMIC DNA]</scope>
</reference>
<dbReference type="Proteomes" id="UP000225706">
    <property type="component" value="Unassembled WGS sequence"/>
</dbReference>
<evidence type="ECO:0000256" key="1">
    <source>
        <dbReference type="SAM" id="MobiDB-lite"/>
    </source>
</evidence>
<feature type="compositionally biased region" description="Basic and acidic residues" evidence="1">
    <location>
        <begin position="358"/>
        <end position="387"/>
    </location>
</feature>
<evidence type="ECO:0000313" key="3">
    <source>
        <dbReference type="Proteomes" id="UP000225706"/>
    </source>
</evidence>
<dbReference type="AlphaFoldDB" id="A0A2B4R7X6"/>
<sequence length="397" mass="46376">MERLTPLNTLAVSLLRYGAGIIGWTKEELKALDRVTRKVLTMNDAFHPNSDVDRLYMSRVNGGRGLISCEGCVRSEVNSLGWYVKNSEEGLLQGVRATSVIRSEGTVSKEEFKTSWNNEQLNNWKDKTLHGQFVREIPETTHVGESWSWLRKADLKIQTEEPIRASQEQAIRTNYVKYHIDKTVESPLCGLCGEKCESVNHIVCEYKKLAQREYKRRHDNVARAVHWKLCEKYHLDKKDKWYEHAPDSETGSTASRLIREDEAMDSENKLNVPLPRTNYYRKSFSYNGATLWNSLPSDIRNTESLGLFKRKLEEKIHSTMMDKLGPLREVLVQKDDDWEEWGLEELVENLPKYVERNPLRTNQDIRTKDESQKARPWKKDREKEKMLFRNKGRLKSN</sequence>
<feature type="compositionally biased region" description="Basic residues" evidence="1">
    <location>
        <begin position="388"/>
        <end position="397"/>
    </location>
</feature>
<dbReference type="PANTHER" id="PTHR35450">
    <property type="entry name" value="REVERSE TRANSCRIPTASE DOMAIN-CONTAINING PROTEIN"/>
    <property type="match status" value="1"/>
</dbReference>
<dbReference type="PANTHER" id="PTHR35450:SF2">
    <property type="entry name" value="REVERSE TRANSCRIPTASE DOMAIN-CONTAINING PROTEIN"/>
    <property type="match status" value="1"/>
</dbReference>
<name>A0A2B4R7X6_STYPI</name>
<protein>
    <recommendedName>
        <fullName evidence="4">Reverse transcriptase zinc-binding domain-containing protein</fullName>
    </recommendedName>
</protein>
<proteinExistence type="predicted"/>
<keyword evidence="3" id="KW-1185">Reference proteome</keyword>
<evidence type="ECO:0008006" key="4">
    <source>
        <dbReference type="Google" id="ProtNLM"/>
    </source>
</evidence>
<accession>A0A2B4R7X6</accession>